<evidence type="ECO:0000313" key="2">
    <source>
        <dbReference type="Proteomes" id="UP000683310"/>
    </source>
</evidence>
<proteinExistence type="predicted"/>
<organism evidence="1 2">
    <name type="scientific">Nocardia tengchongensis</name>
    <dbReference type="NCBI Taxonomy" id="2055889"/>
    <lineage>
        <taxon>Bacteria</taxon>
        <taxon>Bacillati</taxon>
        <taxon>Actinomycetota</taxon>
        <taxon>Actinomycetes</taxon>
        <taxon>Mycobacteriales</taxon>
        <taxon>Nocardiaceae</taxon>
        <taxon>Nocardia</taxon>
    </lineage>
</organism>
<keyword evidence="2" id="KW-1185">Reference proteome</keyword>
<evidence type="ECO:0000313" key="1">
    <source>
        <dbReference type="EMBL" id="QVI25421.1"/>
    </source>
</evidence>
<protein>
    <submittedName>
        <fullName evidence="1">Uncharacterized protein</fullName>
    </submittedName>
</protein>
<reference evidence="1 2" key="1">
    <citation type="submission" date="2021-04" db="EMBL/GenBank/DDBJ databases">
        <title>Nocardia tengchongensis.</title>
        <authorList>
            <person name="Zhuang k."/>
            <person name="Ran Y."/>
            <person name="Li W."/>
        </authorList>
    </citation>
    <scope>NUCLEOTIDE SEQUENCE [LARGE SCALE GENOMIC DNA]</scope>
    <source>
        <strain evidence="1 2">CFH S0057</strain>
    </source>
</reference>
<dbReference type="EMBL" id="CP074371">
    <property type="protein sequence ID" value="QVI25421.1"/>
    <property type="molecule type" value="Genomic_DNA"/>
</dbReference>
<name>A0ABX8CZT3_9NOCA</name>
<dbReference type="Proteomes" id="UP000683310">
    <property type="component" value="Chromosome"/>
</dbReference>
<accession>A0ABX8CZT3</accession>
<sequence>MSTSAVPPDRQQLIDDVALSKYMMDDLDPDDPKWDEHYSGLRDWLHATFAVGAMTGVVFGDDDVVAEVFRAYNALVEDRAHAPSVRYTNEYLAAGIARARALMDACPDPGCESLCHRLQGRVDLLMAMQRARAIP</sequence>
<gene>
    <name evidence="1" type="ORF">KHQ06_24120</name>
</gene>